<evidence type="ECO:0000313" key="5">
    <source>
        <dbReference type="EMBL" id="KAF7632948.1"/>
    </source>
</evidence>
<dbReference type="InterPro" id="IPR008160">
    <property type="entry name" value="Collagen"/>
</dbReference>
<accession>A0A8S9ZHZ5</accession>
<keyword evidence="3" id="KW-1133">Transmembrane helix</keyword>
<keyword evidence="6" id="KW-1185">Reference proteome</keyword>
<keyword evidence="3" id="KW-0812">Transmembrane</keyword>
<keyword evidence="3" id="KW-0472">Membrane</keyword>
<dbReference type="Pfam" id="PF01484">
    <property type="entry name" value="Col_cuticle_N"/>
    <property type="match status" value="1"/>
</dbReference>
<sequence>MTQKQWEFFQILAISSCLASLASVILMAVTIPLIYIQIDEENNFIIQKSKQFRELTDRIWNNNNYPLLEKINENFDRKRRSIINGNGICSEEVKEKEDSQELLDFQGNREQTRKRREGPRGDPGPPGNAGQKGKNGYIGSVGDNVIAGIGQKGPKGPPGPVGSMGMVGMAGKSNMRQGFPGALGSVGQQGPQGQSGAQGIQGLMGPVGEPGMPSMYCATDCGVSHIKVPEFEKTVGYNNIKEEINKNGKKKTTKKKSNNKALGAKNKLERDEERKRVKIVEERHPNGGYYTQRV</sequence>
<name>A0A8S9ZHZ5_9BILA</name>
<dbReference type="PANTHER" id="PTHR37456">
    <property type="entry name" value="SI:CH211-266K2.1"/>
    <property type="match status" value="1"/>
</dbReference>
<feature type="region of interest" description="Disordered" evidence="2">
    <location>
        <begin position="93"/>
        <end position="137"/>
    </location>
</feature>
<feature type="compositionally biased region" description="Basic residues" evidence="2">
    <location>
        <begin position="247"/>
        <end position="258"/>
    </location>
</feature>
<reference evidence="5" key="1">
    <citation type="journal article" date="2020" name="Ecol. Evol.">
        <title>Genome structure and content of the rice root-knot nematode (Meloidogyne graminicola).</title>
        <authorList>
            <person name="Phan N.T."/>
            <person name="Danchin E.G.J."/>
            <person name="Klopp C."/>
            <person name="Perfus-Barbeoch L."/>
            <person name="Kozlowski D.K."/>
            <person name="Koutsovoulos G.D."/>
            <person name="Lopez-Roques C."/>
            <person name="Bouchez O."/>
            <person name="Zahm M."/>
            <person name="Besnard G."/>
            <person name="Bellafiore S."/>
        </authorList>
    </citation>
    <scope>NUCLEOTIDE SEQUENCE</scope>
    <source>
        <strain evidence="5">VN-18</strain>
    </source>
</reference>
<dbReference type="InterPro" id="IPR002486">
    <property type="entry name" value="Col_cuticle_N"/>
</dbReference>
<dbReference type="EMBL" id="JABEBT010000089">
    <property type="protein sequence ID" value="KAF7632948.1"/>
    <property type="molecule type" value="Genomic_DNA"/>
</dbReference>
<feature type="compositionally biased region" description="Basic and acidic residues" evidence="2">
    <location>
        <begin position="266"/>
        <end position="285"/>
    </location>
</feature>
<proteinExistence type="predicted"/>
<evidence type="ECO:0000256" key="1">
    <source>
        <dbReference type="ARBA" id="ARBA00022737"/>
    </source>
</evidence>
<dbReference type="Proteomes" id="UP000605970">
    <property type="component" value="Unassembled WGS sequence"/>
</dbReference>
<dbReference type="AlphaFoldDB" id="A0A8S9ZHZ5"/>
<feature type="domain" description="Nematode cuticle collagen N-terminal" evidence="4">
    <location>
        <begin position="15"/>
        <end position="61"/>
    </location>
</feature>
<evidence type="ECO:0000256" key="3">
    <source>
        <dbReference type="SAM" id="Phobius"/>
    </source>
</evidence>
<gene>
    <name evidence="5" type="ORF">Mgra_00007650</name>
</gene>
<dbReference type="GO" id="GO:0042302">
    <property type="term" value="F:structural constituent of cuticle"/>
    <property type="evidence" value="ECO:0007669"/>
    <property type="project" value="InterPro"/>
</dbReference>
<evidence type="ECO:0000256" key="2">
    <source>
        <dbReference type="SAM" id="MobiDB-lite"/>
    </source>
</evidence>
<dbReference type="Pfam" id="PF01391">
    <property type="entry name" value="Collagen"/>
    <property type="match status" value="1"/>
</dbReference>
<dbReference type="OrthoDB" id="10004596at2759"/>
<feature type="transmembrane region" description="Helical" evidence="3">
    <location>
        <begin position="12"/>
        <end position="35"/>
    </location>
</feature>
<comment type="caution">
    <text evidence="5">The sequence shown here is derived from an EMBL/GenBank/DDBJ whole genome shotgun (WGS) entry which is preliminary data.</text>
</comment>
<organism evidence="5 6">
    <name type="scientific">Meloidogyne graminicola</name>
    <dbReference type="NCBI Taxonomy" id="189291"/>
    <lineage>
        <taxon>Eukaryota</taxon>
        <taxon>Metazoa</taxon>
        <taxon>Ecdysozoa</taxon>
        <taxon>Nematoda</taxon>
        <taxon>Chromadorea</taxon>
        <taxon>Rhabditida</taxon>
        <taxon>Tylenchina</taxon>
        <taxon>Tylenchomorpha</taxon>
        <taxon>Tylenchoidea</taxon>
        <taxon>Meloidogynidae</taxon>
        <taxon>Meloidogyninae</taxon>
        <taxon>Meloidogyne</taxon>
    </lineage>
</organism>
<evidence type="ECO:0000313" key="6">
    <source>
        <dbReference type="Proteomes" id="UP000605970"/>
    </source>
</evidence>
<protein>
    <submittedName>
        <fullName evidence="5">Col_cuticle_N domain-containing protein</fullName>
    </submittedName>
</protein>
<keyword evidence="1" id="KW-0677">Repeat</keyword>
<dbReference type="InterPro" id="IPR050938">
    <property type="entry name" value="Collagen_Structural_Proteins"/>
</dbReference>
<dbReference type="PANTHER" id="PTHR37456:SF5">
    <property type="entry name" value="COLLAGEN TYPE XIII ALPHA 1 CHAIN"/>
    <property type="match status" value="1"/>
</dbReference>
<feature type="region of interest" description="Disordered" evidence="2">
    <location>
        <begin position="246"/>
        <end position="294"/>
    </location>
</feature>
<evidence type="ECO:0000259" key="4">
    <source>
        <dbReference type="Pfam" id="PF01484"/>
    </source>
</evidence>